<protein>
    <recommendedName>
        <fullName evidence="2">Peptidase A2 domain-containing protein</fullName>
    </recommendedName>
</protein>
<proteinExistence type="predicted"/>
<dbReference type="AlphaFoldDB" id="X1H4P5"/>
<comment type="caution">
    <text evidence="1">The sequence shown here is derived from an EMBL/GenBank/DDBJ whole genome shotgun (WGS) entry which is preliminary data.</text>
</comment>
<dbReference type="PROSITE" id="PS00141">
    <property type="entry name" value="ASP_PROTEASE"/>
    <property type="match status" value="1"/>
</dbReference>
<evidence type="ECO:0000313" key="1">
    <source>
        <dbReference type="EMBL" id="GAH48829.1"/>
    </source>
</evidence>
<dbReference type="EMBL" id="BARU01021719">
    <property type="protein sequence ID" value="GAH48829.1"/>
    <property type="molecule type" value="Genomic_DNA"/>
</dbReference>
<dbReference type="InterPro" id="IPR021109">
    <property type="entry name" value="Peptidase_aspartic_dom_sf"/>
</dbReference>
<gene>
    <name evidence="1" type="ORF">S03H2_35498</name>
</gene>
<dbReference type="SUPFAM" id="SSF50630">
    <property type="entry name" value="Acid proteases"/>
    <property type="match status" value="1"/>
</dbReference>
<reference evidence="1" key="1">
    <citation type="journal article" date="2014" name="Front. Microbiol.">
        <title>High frequency of phylogenetically diverse reductive dehalogenase-homologous genes in deep subseafloor sedimentary metagenomes.</title>
        <authorList>
            <person name="Kawai M."/>
            <person name="Futagami T."/>
            <person name="Toyoda A."/>
            <person name="Takaki Y."/>
            <person name="Nishi S."/>
            <person name="Hori S."/>
            <person name="Arai W."/>
            <person name="Tsubouchi T."/>
            <person name="Morono Y."/>
            <person name="Uchiyama I."/>
            <person name="Ito T."/>
            <person name="Fujiyama A."/>
            <person name="Inagaki F."/>
            <person name="Takami H."/>
        </authorList>
    </citation>
    <scope>NUCLEOTIDE SEQUENCE</scope>
    <source>
        <strain evidence="1">Expedition CK06-06</strain>
    </source>
</reference>
<dbReference type="GO" id="GO:0004190">
    <property type="term" value="F:aspartic-type endopeptidase activity"/>
    <property type="evidence" value="ECO:0007669"/>
    <property type="project" value="InterPro"/>
</dbReference>
<dbReference type="Gene3D" id="2.40.70.10">
    <property type="entry name" value="Acid Proteases"/>
    <property type="match status" value="1"/>
</dbReference>
<organism evidence="1">
    <name type="scientific">marine sediment metagenome</name>
    <dbReference type="NCBI Taxonomy" id="412755"/>
    <lineage>
        <taxon>unclassified sequences</taxon>
        <taxon>metagenomes</taxon>
        <taxon>ecological metagenomes</taxon>
    </lineage>
</organism>
<dbReference type="InterPro" id="IPR001969">
    <property type="entry name" value="Aspartic_peptidase_AS"/>
</dbReference>
<dbReference type="Pfam" id="PF13975">
    <property type="entry name" value="gag-asp_proteas"/>
    <property type="match status" value="1"/>
</dbReference>
<name>X1H4P5_9ZZZZ</name>
<dbReference type="GO" id="GO:0006508">
    <property type="term" value="P:proteolysis"/>
    <property type="evidence" value="ECO:0007669"/>
    <property type="project" value="InterPro"/>
</dbReference>
<sequence>MGKVNVRVKLKNFYDIANFESGFISSDKIREYEGEGLVDTGATMLTIPKQVFDKLGIKYSGREVTATYANGKKEKRKVARGVIIEINGREAQVECVVEENYNQILIGQIPLEYMDLHVDCKSGKLVPNPLSPDMPMIDIL</sequence>
<evidence type="ECO:0008006" key="2">
    <source>
        <dbReference type="Google" id="ProtNLM"/>
    </source>
</evidence>
<accession>X1H4P5</accession>